<evidence type="ECO:0000313" key="1">
    <source>
        <dbReference type="EMBL" id="EMO53167.1"/>
    </source>
</evidence>
<dbReference type="InterPro" id="IPR011455">
    <property type="entry name" value="DUF1561"/>
</dbReference>
<dbReference type="EMBL" id="AKWD02000050">
    <property type="protein sequence ID" value="EMO53167.1"/>
    <property type="molecule type" value="Genomic_DNA"/>
</dbReference>
<feature type="non-terminal residue" evidence="1">
    <location>
        <position position="1"/>
    </location>
</feature>
<organism evidence="1 2">
    <name type="scientific">Leptospira noguchii</name>
    <dbReference type="NCBI Taxonomy" id="28182"/>
    <lineage>
        <taxon>Bacteria</taxon>
        <taxon>Pseudomonadati</taxon>
        <taxon>Spirochaetota</taxon>
        <taxon>Spirochaetia</taxon>
        <taxon>Leptospirales</taxon>
        <taxon>Leptospiraceae</taxon>
        <taxon>Leptospira</taxon>
    </lineage>
</organism>
<gene>
    <name evidence="1" type="ORF">LEP1GSC172_1667</name>
</gene>
<accession>M6V6W3</accession>
<protein>
    <submittedName>
        <fullName evidence="1">PF07598 family protein</fullName>
    </submittedName>
</protein>
<dbReference type="Pfam" id="PF07598">
    <property type="entry name" value="DUF1561"/>
    <property type="match status" value="1"/>
</dbReference>
<dbReference type="SUPFAM" id="SSF50370">
    <property type="entry name" value="Ricin B-like lectins"/>
    <property type="match status" value="1"/>
</dbReference>
<sequence length="603" mass="68543">IVQKPTDPPKDKPIQVVTGDNKKYCYTPAFSGKGYILLTTCGEGGFNARYDVFQRISYKINDTWLCITAPETVIHAEENWDYITLTPCTINDPYQRWIVKDNAFWTAKSNYRLKHYKWYGYISRNSSDYYNHTLDSSMNDWVNTIATPGNISILTSISWETRNSSGIKELYFVRWGASEKNTTPLYYNPENGHITQYVGGPQFSSGSLYCMYSQLDNNQWDWVQWRPCNDTIDSKSKESPTYWNVNWETSEGGLISDYQGNFLRVTTRGSNWGVVYTAKPDFVMTDTTHSPTSLFAVDKSLLDWTRYTASNLGKTGLYCPASGNQKNTLYKKPVRTLPPNFQLTEAWIKRLYNIANTNLDLTTFHGACGTCMLHSLQMLAELQEYYSKGPLLNGGYFFDTAPNTDPFISFERRYPLLDKLLTNVIQLLGPDEATLRMLAIVSTVTMLPRYNWSPSSELTTRAEIRSHLRSLINSTFGSIWLVYMILRHPDGTNTGHAVPILNTSKGMVVIPTNTDLTFNQFKKFLEPTLSPDQVIRNLEERSESTLTELVTTMQLGQVYQNPLDTMISNRDCTGEGEDRRGTGQYPISASVNQCTTTGGRCTL</sequence>
<proteinExistence type="predicted"/>
<dbReference type="Proteomes" id="UP000012112">
    <property type="component" value="Unassembled WGS sequence"/>
</dbReference>
<evidence type="ECO:0000313" key="2">
    <source>
        <dbReference type="Proteomes" id="UP000012112"/>
    </source>
</evidence>
<reference evidence="1 2" key="1">
    <citation type="submission" date="2013-01" db="EMBL/GenBank/DDBJ databases">
        <authorList>
            <person name="Harkins D.M."/>
            <person name="Durkin A.S."/>
            <person name="Brinkac L.M."/>
            <person name="Haft D.H."/>
            <person name="Selengut J.D."/>
            <person name="Sanka R."/>
            <person name="DePew J."/>
            <person name="Purushe J."/>
            <person name="Matthias M.A."/>
            <person name="Vinetz J.M."/>
            <person name="Sutton G.G."/>
            <person name="Nierman W.C."/>
            <person name="Fouts D.E."/>
        </authorList>
    </citation>
    <scope>NUCLEOTIDE SEQUENCE [LARGE SCALE GENOMIC DNA]</scope>
    <source>
        <strain evidence="1 2">HAI1536</strain>
    </source>
</reference>
<dbReference type="STRING" id="28182.GCA_001568325_01969"/>
<dbReference type="InterPro" id="IPR035992">
    <property type="entry name" value="Ricin_B-like_lectins"/>
</dbReference>
<name>M6V6W3_9LEPT</name>
<dbReference type="OrthoDB" id="340446at2"/>
<comment type="caution">
    <text evidence="1">The sequence shown here is derived from an EMBL/GenBank/DDBJ whole genome shotgun (WGS) entry which is preliminary data.</text>
</comment>
<dbReference type="RefSeq" id="WP_002179046.1">
    <property type="nucleotide sequence ID" value="NZ_AKWD02000050.1"/>
</dbReference>
<dbReference type="AlphaFoldDB" id="M6V6W3"/>